<feature type="region of interest" description="Disordered" evidence="1">
    <location>
        <begin position="34"/>
        <end position="64"/>
    </location>
</feature>
<sequence length="64" mass="6817">MVNAGGLRLAEVNAGAHPQGDEFPHLTRYVTSKPVPPAPGPYSAVQLKDTDEPVPFCRRNSGSD</sequence>
<gene>
    <name evidence="2" type="ORF">NCTC13350_00823</name>
</gene>
<accession>A0A378ZT25</accession>
<organism evidence="2 3">
    <name type="scientific">Pannonibacter phragmitetus</name>
    <dbReference type="NCBI Taxonomy" id="121719"/>
    <lineage>
        <taxon>Bacteria</taxon>
        <taxon>Pseudomonadati</taxon>
        <taxon>Pseudomonadota</taxon>
        <taxon>Alphaproteobacteria</taxon>
        <taxon>Hyphomicrobiales</taxon>
        <taxon>Stappiaceae</taxon>
        <taxon>Pannonibacter</taxon>
    </lineage>
</organism>
<evidence type="ECO:0000313" key="3">
    <source>
        <dbReference type="Proteomes" id="UP000255000"/>
    </source>
</evidence>
<dbReference type="EMBL" id="UGSK01000001">
    <property type="protein sequence ID" value="SUA99920.1"/>
    <property type="molecule type" value="Genomic_DNA"/>
</dbReference>
<evidence type="ECO:0000256" key="1">
    <source>
        <dbReference type="SAM" id="MobiDB-lite"/>
    </source>
</evidence>
<name>A0A378ZT25_9HYPH</name>
<protein>
    <submittedName>
        <fullName evidence="2">Uncharacterized protein</fullName>
    </submittedName>
</protein>
<dbReference type="Proteomes" id="UP000255000">
    <property type="component" value="Unassembled WGS sequence"/>
</dbReference>
<proteinExistence type="predicted"/>
<evidence type="ECO:0000313" key="2">
    <source>
        <dbReference type="EMBL" id="SUA99920.1"/>
    </source>
</evidence>
<reference evidence="2 3" key="1">
    <citation type="submission" date="2018-06" db="EMBL/GenBank/DDBJ databases">
        <authorList>
            <consortium name="Pathogen Informatics"/>
            <person name="Doyle S."/>
        </authorList>
    </citation>
    <scope>NUCLEOTIDE SEQUENCE [LARGE SCALE GENOMIC DNA]</scope>
    <source>
        <strain evidence="2 3">NCTC13350</strain>
    </source>
</reference>
<dbReference type="AlphaFoldDB" id="A0A378ZT25"/>